<name>A0ABY4DDF2_9SPIR</name>
<feature type="transmembrane region" description="Helical" evidence="1">
    <location>
        <begin position="914"/>
        <end position="939"/>
    </location>
</feature>
<sequence>MKLSEFSVRRPVLISMTYLLLLLVSLLFLKDLDIALYPSVEMPVLSVMVETGDAGPEEVEQQVTKIIENTVGSLEGLESITSQSSDGRAMVMLEFAYGTDLDEAANSLETLLGRMTRQLPDWAETPSVMRFDMSSSSTFMRLMLTGSMDEQALKQIAEDTISPLLLRLEGVSQVEVRGAGDTRIEVSIDPIRLEAFNLTLSDVKNALASRNVQGKVGTITQNLIEYSISLDERYTDLQSIRQTVVATIDGVPIRLEDIGTVAESLETGFDEQYLDGSAVVTLSLSNASDSNAATVAGQVTKNLIQIQNQLPEGIRLVVQQDSTSMISSTLSEVYKSAIQGVILAAVVIFLFLRNLKATLVISLSMPISIFFTLMIMSLLGITINSMSMSGLILGIGMIVDASIIILENTYTYRQQKHSSAASAILGSHNMSTAIIASTLTTICVFLPLLIYKNELEMIGIMFQDLILTVCIALFSSLIVALTLVPALSGSILRLDTRVQKPLKWRVLRTLDTWYAFMETKLEQAYAHFLSYFLRHRFLLIMLLILLLIFSLSFFEGIGMNLTPQMNADDSVTLSLTLPSGTTKEASRNELFRIQKLVMEELPADAYSQIMVQVGSTNTGSIEISLPDITEQHYTASEVKKIITPLLATNPAAVWTFGGGRGPMNSSPINISVSGSDAETLARTVNEIASVIASFVPEATNVATDLANGSPKVTIAINHQLAEELGISVSEVVSTLSSALAGSTATTITTMNVDQSYNVVVSMDGTKYSSISDLGNLLVSSKSGTVHLDSIATFSTSTAPASITRENKERVNHVTASLAEGYTADVVQQRIQTALDQHLLVSEGVTVSQGGDMQQLANYGPTLVIIFLLALVLVFAVMAAQFESLVDPFIIFATIPLLLIGVIFIHIITSQAFTLFSVVGIVALIGVVVNNGIVLVDSINQLVRQKMPVKQACLTAARTRLRPILMTTMTTILGLVPLAFFPGEGAEMMQPIALTFIGGLVTAGFLTLFLSPSLYSLLNKRREKRFFDPNSLANQLAVFDKEGR</sequence>
<dbReference type="EMBL" id="CP094929">
    <property type="protein sequence ID" value="UOM52283.1"/>
    <property type="molecule type" value="Genomic_DNA"/>
</dbReference>
<feature type="transmembrane region" description="Helical" evidence="1">
    <location>
        <begin position="960"/>
        <end position="979"/>
    </location>
</feature>
<dbReference type="Proteomes" id="UP000829708">
    <property type="component" value="Chromosome"/>
</dbReference>
<feature type="transmembrane region" description="Helical" evidence="1">
    <location>
        <begin position="537"/>
        <end position="554"/>
    </location>
</feature>
<dbReference type="PANTHER" id="PTHR32063">
    <property type="match status" value="1"/>
</dbReference>
<dbReference type="Gene3D" id="1.20.1640.10">
    <property type="entry name" value="Multidrug efflux transporter AcrB transmembrane domain"/>
    <property type="match status" value="2"/>
</dbReference>
<dbReference type="Gene3D" id="3.30.2090.10">
    <property type="entry name" value="Multidrug efflux transporter AcrB TolC docking domain, DN and DC subdomains"/>
    <property type="match status" value="2"/>
</dbReference>
<dbReference type="SUPFAM" id="SSF82714">
    <property type="entry name" value="Multidrug efflux transporter AcrB TolC docking domain, DN and DC subdomains"/>
    <property type="match status" value="2"/>
</dbReference>
<keyword evidence="1" id="KW-0472">Membrane</keyword>
<dbReference type="PANTHER" id="PTHR32063:SF0">
    <property type="entry name" value="SWARMING MOTILITY PROTEIN SWRC"/>
    <property type="match status" value="1"/>
</dbReference>
<proteinExistence type="predicted"/>
<dbReference type="Gene3D" id="3.30.70.1440">
    <property type="entry name" value="Multidrug efflux transporter AcrB pore domain"/>
    <property type="match status" value="1"/>
</dbReference>
<dbReference type="PRINTS" id="PR00702">
    <property type="entry name" value="ACRIFLAVINRP"/>
</dbReference>
<evidence type="ECO:0000313" key="3">
    <source>
        <dbReference type="Proteomes" id="UP000829708"/>
    </source>
</evidence>
<dbReference type="InterPro" id="IPR001036">
    <property type="entry name" value="Acrflvin-R"/>
</dbReference>
<reference evidence="3" key="1">
    <citation type="journal article" date="2024" name="J Bioinform Genom">
        <title>Complete genome sequence of the type strain bacterium Sphaerochaeta associata GLS2t (VKM B-2742)t.</title>
        <authorList>
            <person name="Troshina O.Y."/>
            <person name="Tepeeva A.N."/>
            <person name="Arzamasceva V.O."/>
            <person name="Whitman W.B."/>
            <person name="Varghese N."/>
            <person name="Shapiro N."/>
            <person name="Woyke T."/>
            <person name="Kripides N.C."/>
            <person name="Vasilenko O.V."/>
        </authorList>
    </citation>
    <scope>NUCLEOTIDE SEQUENCE [LARGE SCALE GENOMIC DNA]</scope>
    <source>
        <strain evidence="3">GLS2T</strain>
    </source>
</reference>
<feature type="transmembrane region" description="Helical" evidence="1">
    <location>
        <begin position="12"/>
        <end position="29"/>
    </location>
</feature>
<feature type="transmembrane region" description="Helical" evidence="1">
    <location>
        <begin position="465"/>
        <end position="487"/>
    </location>
</feature>
<feature type="transmembrane region" description="Helical" evidence="1">
    <location>
        <begin position="333"/>
        <end position="352"/>
    </location>
</feature>
<organism evidence="2 3">
    <name type="scientific">Sphaerochaeta associata</name>
    <dbReference type="NCBI Taxonomy" id="1129264"/>
    <lineage>
        <taxon>Bacteria</taxon>
        <taxon>Pseudomonadati</taxon>
        <taxon>Spirochaetota</taxon>
        <taxon>Spirochaetia</taxon>
        <taxon>Spirochaetales</taxon>
        <taxon>Sphaerochaetaceae</taxon>
        <taxon>Sphaerochaeta</taxon>
    </lineage>
</organism>
<protein>
    <submittedName>
        <fullName evidence="2">Efflux RND transporter permease subunit</fullName>
    </submittedName>
</protein>
<accession>A0ABY4DDF2</accession>
<keyword evidence="1" id="KW-1133">Transmembrane helix</keyword>
<dbReference type="Pfam" id="PF00873">
    <property type="entry name" value="ACR_tran"/>
    <property type="match status" value="1"/>
</dbReference>
<dbReference type="Gene3D" id="3.30.70.1320">
    <property type="entry name" value="Multidrug efflux transporter AcrB pore domain like"/>
    <property type="match status" value="1"/>
</dbReference>
<feature type="transmembrane region" description="Helical" evidence="1">
    <location>
        <begin position="888"/>
        <end position="908"/>
    </location>
</feature>
<dbReference type="SUPFAM" id="SSF82693">
    <property type="entry name" value="Multidrug efflux transporter AcrB pore domain, PN1, PN2, PC1 and PC2 subdomains"/>
    <property type="match status" value="2"/>
</dbReference>
<dbReference type="RefSeq" id="WP_244774420.1">
    <property type="nucleotide sequence ID" value="NZ_CP094929.1"/>
</dbReference>
<dbReference type="InterPro" id="IPR027463">
    <property type="entry name" value="AcrB_DN_DC_subdom"/>
</dbReference>
<feature type="transmembrane region" description="Helical" evidence="1">
    <location>
        <begin position="991"/>
        <end position="1017"/>
    </location>
</feature>
<keyword evidence="1" id="KW-0812">Transmembrane</keyword>
<dbReference type="SUPFAM" id="SSF82866">
    <property type="entry name" value="Multidrug efflux transporter AcrB transmembrane domain"/>
    <property type="match status" value="2"/>
</dbReference>
<evidence type="ECO:0000313" key="2">
    <source>
        <dbReference type="EMBL" id="UOM52283.1"/>
    </source>
</evidence>
<dbReference type="Gene3D" id="3.30.70.1430">
    <property type="entry name" value="Multidrug efflux transporter AcrB pore domain"/>
    <property type="match status" value="2"/>
</dbReference>
<feature type="transmembrane region" description="Helical" evidence="1">
    <location>
        <begin position="389"/>
        <end position="410"/>
    </location>
</feature>
<feature type="transmembrane region" description="Helical" evidence="1">
    <location>
        <begin position="862"/>
        <end position="881"/>
    </location>
</feature>
<keyword evidence="3" id="KW-1185">Reference proteome</keyword>
<evidence type="ECO:0000256" key="1">
    <source>
        <dbReference type="SAM" id="Phobius"/>
    </source>
</evidence>
<gene>
    <name evidence="2" type="ORF">MUG09_05785</name>
</gene>
<feature type="transmembrane region" description="Helical" evidence="1">
    <location>
        <begin position="431"/>
        <end position="450"/>
    </location>
</feature>
<feature type="transmembrane region" description="Helical" evidence="1">
    <location>
        <begin position="359"/>
        <end position="383"/>
    </location>
</feature>